<dbReference type="STRING" id="996637.SGM_1217"/>
<protein>
    <submittedName>
        <fullName evidence="2">Uncharacterized protein</fullName>
    </submittedName>
</protein>
<feature type="region of interest" description="Disordered" evidence="1">
    <location>
        <begin position="1"/>
        <end position="63"/>
    </location>
</feature>
<keyword evidence="3" id="KW-1185">Reference proteome</keyword>
<sequence>MRADERQRLGHGHDATPHGFPRCPRDVRRGAGAGAGRSPERGVNTWWPYGVGANGRSPVRRSG</sequence>
<dbReference type="Proteomes" id="UP000003022">
    <property type="component" value="Unassembled WGS sequence"/>
</dbReference>
<evidence type="ECO:0000313" key="2">
    <source>
        <dbReference type="EMBL" id="EGG48490.1"/>
    </source>
</evidence>
<organism evidence="2 3">
    <name type="scientific">Streptomyces griseoaurantiacus M045</name>
    <dbReference type="NCBI Taxonomy" id="996637"/>
    <lineage>
        <taxon>Bacteria</taxon>
        <taxon>Bacillati</taxon>
        <taxon>Actinomycetota</taxon>
        <taxon>Actinomycetes</taxon>
        <taxon>Kitasatosporales</taxon>
        <taxon>Streptomycetaceae</taxon>
        <taxon>Streptomyces</taxon>
        <taxon>Streptomyces aurantiacus group</taxon>
    </lineage>
</organism>
<evidence type="ECO:0000313" key="3">
    <source>
        <dbReference type="Proteomes" id="UP000003022"/>
    </source>
</evidence>
<comment type="caution">
    <text evidence="2">The sequence shown here is derived from an EMBL/GenBank/DDBJ whole genome shotgun (WGS) entry which is preliminary data.</text>
</comment>
<name>F3NDK3_9ACTN</name>
<feature type="compositionally biased region" description="Basic and acidic residues" evidence="1">
    <location>
        <begin position="1"/>
        <end position="16"/>
    </location>
</feature>
<dbReference type="AlphaFoldDB" id="F3NDK3"/>
<evidence type="ECO:0000256" key="1">
    <source>
        <dbReference type="SAM" id="MobiDB-lite"/>
    </source>
</evidence>
<gene>
    <name evidence="2" type="ORF">SGM_1217</name>
</gene>
<accession>F3NDK3</accession>
<dbReference type="EMBL" id="AEYX01000022">
    <property type="protein sequence ID" value="EGG48490.1"/>
    <property type="molecule type" value="Genomic_DNA"/>
</dbReference>
<proteinExistence type="predicted"/>
<reference evidence="2 3" key="1">
    <citation type="journal article" date="2011" name="J. Bacteriol.">
        <title>Draft genome sequence of the marine bacterium Streptomyces griseoaurantiacus M045, which produces novel manumycin-type antibiotics with a pABA core component.</title>
        <authorList>
            <person name="Li F."/>
            <person name="Jiang P."/>
            <person name="Zheng H."/>
            <person name="Wang S."/>
            <person name="Zhao G."/>
            <person name="Qin S."/>
            <person name="Liu Z."/>
        </authorList>
    </citation>
    <scope>NUCLEOTIDE SEQUENCE [LARGE SCALE GENOMIC DNA]</scope>
    <source>
        <strain evidence="2 3">M045</strain>
    </source>
</reference>